<keyword evidence="1" id="KW-0472">Membrane</keyword>
<dbReference type="Proteomes" id="UP000789941">
    <property type="component" value="Unassembled WGS sequence"/>
</dbReference>
<reference evidence="2 3" key="1">
    <citation type="submission" date="2019-08" db="EMBL/GenBank/DDBJ databases">
        <authorList>
            <person name="Vazquez-Campos X."/>
        </authorList>
    </citation>
    <scope>NUCLEOTIDE SEQUENCE [LARGE SCALE GENOMIC DNA]</scope>
    <source>
        <strain evidence="2">LFW-283_2</strain>
    </source>
</reference>
<sequence length="485" mass="52306">MKKLMVAFMLLFALSFAGISITDYTVSKDSFQPNEQGVLTTTIVNPTGSARVTALTMSIDNPYEIIISGSTKLSDIEAGGTGIVSIPIKIRPEAKAGVYLVTVIFSGTSYENGVVPNTVTNSVSIPVTVLNQPILSFATDTSSLSGIDTVHVTITNNGGLAKNARLSTSGTISLYGTNEVFLGNLEGSKNITLQLDSRSATNGPEDLVFVMNYEDELGTKHSNDYTIRMTVKKAIVDVTFLQNSDLITRKEGPVKLAIKNNGAKLLKDVRLTFSNTSLRFKDRAELSFGDIAPGATSEVNPTIFADLTPGLNLIDGTLSWVEEDVTKDEAVDFPLTVSSDADVGIYLEAKPTPLIAGQEHTISVLVSNLGSYPIDNVDVHFSSDSFKSLDISDGQYIGNLNNDDFSTVQFKVRVGDVPEGEYQVNIDVSYRDRSGEWKHKIVPQTVNVYSAPVKSGGEMFILGGIVVVALVAWFFFIRKKPAKVG</sequence>
<proteinExistence type="predicted"/>
<protein>
    <recommendedName>
        <fullName evidence="4">CARDB domain-containing protein</fullName>
    </recommendedName>
</protein>
<dbReference type="AlphaFoldDB" id="A0A5E4LQ99"/>
<feature type="transmembrane region" description="Helical" evidence="1">
    <location>
        <begin position="459"/>
        <end position="477"/>
    </location>
</feature>
<evidence type="ECO:0000313" key="2">
    <source>
        <dbReference type="EMBL" id="VVC03721.1"/>
    </source>
</evidence>
<keyword evidence="1" id="KW-0812">Transmembrane</keyword>
<evidence type="ECO:0000256" key="1">
    <source>
        <dbReference type="SAM" id="Phobius"/>
    </source>
</evidence>
<dbReference type="PANTHER" id="PTHR35902">
    <property type="entry name" value="S-LAYER DOMAIN-LIKE PROTEIN-RELATED"/>
    <property type="match status" value="1"/>
</dbReference>
<dbReference type="PANTHER" id="PTHR35902:SF6">
    <property type="entry name" value="CONSERVED WITHIN P. AEROPHILUM"/>
    <property type="match status" value="1"/>
</dbReference>
<dbReference type="EMBL" id="CABMJJ010000009">
    <property type="protein sequence ID" value="VVC03721.1"/>
    <property type="molecule type" value="Genomic_DNA"/>
</dbReference>
<dbReference type="InterPro" id="IPR013783">
    <property type="entry name" value="Ig-like_fold"/>
</dbReference>
<gene>
    <name evidence="2" type="ORF">LFW2832_00486</name>
</gene>
<organism evidence="2 3">
    <name type="scientific">Candidatus Bilamarchaeum dharawalense</name>
    <dbReference type="NCBI Taxonomy" id="2885759"/>
    <lineage>
        <taxon>Archaea</taxon>
        <taxon>Candidatus Micrarchaeota</taxon>
        <taxon>Candidatus Micrarchaeia</taxon>
        <taxon>Candidatus Anstonellales</taxon>
        <taxon>Candidatus Bilamarchaeaceae</taxon>
        <taxon>Candidatus Bilamarchaeum</taxon>
    </lineage>
</organism>
<accession>A0A5E4LQ99</accession>
<name>A0A5E4LQ99_9ARCH</name>
<keyword evidence="1" id="KW-1133">Transmembrane helix</keyword>
<comment type="caution">
    <text evidence="2">The sequence shown here is derived from an EMBL/GenBank/DDBJ whole genome shotgun (WGS) entry which is preliminary data.</text>
</comment>
<evidence type="ECO:0000313" key="3">
    <source>
        <dbReference type="Proteomes" id="UP000789941"/>
    </source>
</evidence>
<dbReference type="Gene3D" id="2.60.40.10">
    <property type="entry name" value="Immunoglobulins"/>
    <property type="match status" value="2"/>
</dbReference>
<evidence type="ECO:0008006" key="4">
    <source>
        <dbReference type="Google" id="ProtNLM"/>
    </source>
</evidence>